<dbReference type="PANTHER" id="PTHR47739:SF1">
    <property type="entry name" value="TRNA1(VAL) (ADENINE(37)-N6)-METHYLTRANSFERASE"/>
    <property type="match status" value="1"/>
</dbReference>
<dbReference type="SUPFAM" id="SSF53335">
    <property type="entry name" value="S-adenosyl-L-methionine-dependent methyltransferases"/>
    <property type="match status" value="1"/>
</dbReference>
<sequence length="253" mass="26853">MFSEADLTHDRFLDGRLMIWQPKTGYRAAMDPVLLAAACAAQPGQSVLELGCGAGVASLCLGRRVAGLDLTGLELQPAYADLARRNAAANGITLEVLEGDLAHMPAALRGRAFDHVIANPPYFPPGQGTAARDAGREQAQREATPLSDWVRHGLKRLKPGGWITLIQNADRLPELLTALSQGAGSIAVLPIVPRVGRAAGRVLVQGRKTGRGAFQLLAPLALHAAPHHAADAEDLTEIAQDVLRRGAELRMGR</sequence>
<gene>
    <name evidence="4" type="ORF">LZA78_08900</name>
</gene>
<dbReference type="InterPro" id="IPR050210">
    <property type="entry name" value="tRNA_Adenine-N(6)_MTase"/>
</dbReference>
<evidence type="ECO:0000256" key="1">
    <source>
        <dbReference type="ARBA" id="ARBA00022603"/>
    </source>
</evidence>
<evidence type="ECO:0000259" key="3">
    <source>
        <dbReference type="Pfam" id="PF05175"/>
    </source>
</evidence>
<dbReference type="InterPro" id="IPR029063">
    <property type="entry name" value="SAM-dependent_MTases_sf"/>
</dbReference>
<dbReference type="InterPro" id="IPR007848">
    <property type="entry name" value="Small_mtfrase_dom"/>
</dbReference>
<dbReference type="EMBL" id="JAJUOS010000005">
    <property type="protein sequence ID" value="MCE5973595.1"/>
    <property type="molecule type" value="Genomic_DNA"/>
</dbReference>
<proteinExistence type="predicted"/>
<dbReference type="GO" id="GO:0032259">
    <property type="term" value="P:methylation"/>
    <property type="evidence" value="ECO:0007669"/>
    <property type="project" value="UniProtKB-KW"/>
</dbReference>
<feature type="domain" description="Methyltransferase small" evidence="3">
    <location>
        <begin position="34"/>
        <end position="123"/>
    </location>
</feature>
<keyword evidence="1 4" id="KW-0808">Transferase</keyword>
<keyword evidence="1 4" id="KW-0489">Methyltransferase</keyword>
<dbReference type="GO" id="GO:0008168">
    <property type="term" value="F:methyltransferase activity"/>
    <property type="evidence" value="ECO:0007669"/>
    <property type="project" value="UniProtKB-KW"/>
</dbReference>
<keyword evidence="2" id="KW-0949">S-adenosyl-L-methionine</keyword>
<dbReference type="PROSITE" id="PS00092">
    <property type="entry name" value="N6_MTASE"/>
    <property type="match status" value="1"/>
</dbReference>
<dbReference type="RefSeq" id="WP_233676576.1">
    <property type="nucleotide sequence ID" value="NZ_JAJUOS010000005.1"/>
</dbReference>
<dbReference type="CDD" id="cd02440">
    <property type="entry name" value="AdoMet_MTases"/>
    <property type="match status" value="1"/>
</dbReference>
<evidence type="ECO:0000313" key="4">
    <source>
        <dbReference type="EMBL" id="MCE5973595.1"/>
    </source>
</evidence>
<keyword evidence="5" id="KW-1185">Reference proteome</keyword>
<name>A0ABS8Z0W8_9RHOB</name>
<organism evidence="4 5">
    <name type="scientific">Rhodobacter flavimaris</name>
    <dbReference type="NCBI Taxonomy" id="2907145"/>
    <lineage>
        <taxon>Bacteria</taxon>
        <taxon>Pseudomonadati</taxon>
        <taxon>Pseudomonadota</taxon>
        <taxon>Alphaproteobacteria</taxon>
        <taxon>Rhodobacterales</taxon>
        <taxon>Rhodobacter group</taxon>
        <taxon>Rhodobacter</taxon>
    </lineage>
</organism>
<protein>
    <submittedName>
        <fullName evidence="4">Methyltransferase</fullName>
    </submittedName>
</protein>
<dbReference type="InterPro" id="IPR002052">
    <property type="entry name" value="DNA_methylase_N6_adenine_CS"/>
</dbReference>
<dbReference type="PANTHER" id="PTHR47739">
    <property type="entry name" value="TRNA1(VAL) (ADENINE(37)-N6)-METHYLTRANSFERASE"/>
    <property type="match status" value="1"/>
</dbReference>
<evidence type="ECO:0000256" key="2">
    <source>
        <dbReference type="ARBA" id="ARBA00022691"/>
    </source>
</evidence>
<dbReference type="Pfam" id="PF05175">
    <property type="entry name" value="MTS"/>
    <property type="match status" value="1"/>
</dbReference>
<reference evidence="4 5" key="1">
    <citation type="submission" date="2021-12" db="EMBL/GenBank/DDBJ databases">
        <title>Sinirhodobacter sp. WL0062 is a bacterium isolated from seawater.</title>
        <authorList>
            <person name="Wang L."/>
            <person name="He W."/>
            <person name="Zhang D.-F."/>
        </authorList>
    </citation>
    <scope>NUCLEOTIDE SEQUENCE [LARGE SCALE GENOMIC DNA]</scope>
    <source>
        <strain evidence="4 5">WL0062</strain>
    </source>
</reference>
<accession>A0ABS8Z0W8</accession>
<dbReference type="Gene3D" id="3.40.50.150">
    <property type="entry name" value="Vaccinia Virus protein VP39"/>
    <property type="match status" value="1"/>
</dbReference>
<comment type="caution">
    <text evidence="4">The sequence shown here is derived from an EMBL/GenBank/DDBJ whole genome shotgun (WGS) entry which is preliminary data.</text>
</comment>
<dbReference type="Proteomes" id="UP001521181">
    <property type="component" value="Unassembled WGS sequence"/>
</dbReference>
<evidence type="ECO:0000313" key="5">
    <source>
        <dbReference type="Proteomes" id="UP001521181"/>
    </source>
</evidence>